<feature type="compositionally biased region" description="Low complexity" evidence="10">
    <location>
        <begin position="115"/>
        <end position="137"/>
    </location>
</feature>
<evidence type="ECO:0000256" key="11">
    <source>
        <dbReference type="SAM" id="Phobius"/>
    </source>
</evidence>
<dbReference type="InterPro" id="IPR037682">
    <property type="entry name" value="TonB_C"/>
</dbReference>
<dbReference type="Gene3D" id="3.30.1150.10">
    <property type="match status" value="1"/>
</dbReference>
<keyword evidence="3" id="KW-0813">Transport</keyword>
<keyword evidence="7" id="KW-0653">Protein transport</keyword>
<protein>
    <submittedName>
        <fullName evidence="13">Periplasmic protein TonB</fullName>
    </submittedName>
</protein>
<sequence length="222" mass="23072">MSTPSPAPRRSFDLAAWVPSGKAWLWVVGAFAIGLALFAWVWQSNRNRSDGFYRADGTPPTSEQPFYAPLPAPAPADGSVGPAPAPQQVPESAPAAQDERPQLVENPNPPPAPQSLPSAPTAAAPAAPTGAHVGAAPLASNRAPQYPAASLRRGEGGTVRLQVQITEQGDVAEAEVVQGSGSRALDRAALSAVRGWRFQPATRGGRPVADTVLVPITFNPNQ</sequence>
<evidence type="ECO:0000256" key="4">
    <source>
        <dbReference type="ARBA" id="ARBA00022475"/>
    </source>
</evidence>
<gene>
    <name evidence="13" type="ORF">LEN_2051</name>
</gene>
<dbReference type="NCBIfam" id="TIGR01352">
    <property type="entry name" value="tonB_Cterm"/>
    <property type="match status" value="1"/>
</dbReference>
<evidence type="ECO:0000256" key="3">
    <source>
        <dbReference type="ARBA" id="ARBA00022448"/>
    </source>
</evidence>
<dbReference type="GO" id="GO:0031992">
    <property type="term" value="F:energy transducer activity"/>
    <property type="evidence" value="ECO:0007669"/>
    <property type="project" value="TreeGrafter"/>
</dbReference>
<evidence type="ECO:0000259" key="12">
    <source>
        <dbReference type="PROSITE" id="PS52015"/>
    </source>
</evidence>
<evidence type="ECO:0000313" key="14">
    <source>
        <dbReference type="Proteomes" id="UP000218824"/>
    </source>
</evidence>
<dbReference type="GO" id="GO:0015031">
    <property type="term" value="P:protein transport"/>
    <property type="evidence" value="ECO:0007669"/>
    <property type="project" value="UniProtKB-KW"/>
</dbReference>
<dbReference type="GO" id="GO:0055085">
    <property type="term" value="P:transmembrane transport"/>
    <property type="evidence" value="ECO:0007669"/>
    <property type="project" value="InterPro"/>
</dbReference>
<dbReference type="GeneID" id="83063922"/>
<dbReference type="EMBL" id="AP014940">
    <property type="protein sequence ID" value="BAV97538.1"/>
    <property type="molecule type" value="Genomic_DNA"/>
</dbReference>
<keyword evidence="9 11" id="KW-0472">Membrane</keyword>
<comment type="similarity">
    <text evidence="2">Belongs to the TonB family.</text>
</comment>
<dbReference type="RefSeq" id="WP_096377668.1">
    <property type="nucleotide sequence ID" value="NZ_AP014940.1"/>
</dbReference>
<evidence type="ECO:0000256" key="5">
    <source>
        <dbReference type="ARBA" id="ARBA00022519"/>
    </source>
</evidence>
<dbReference type="AlphaFoldDB" id="A0AAU9AN67"/>
<proteinExistence type="inferred from homology"/>
<evidence type="ECO:0000256" key="8">
    <source>
        <dbReference type="ARBA" id="ARBA00022989"/>
    </source>
</evidence>
<evidence type="ECO:0000256" key="10">
    <source>
        <dbReference type="SAM" id="MobiDB-lite"/>
    </source>
</evidence>
<keyword evidence="5" id="KW-0997">Cell inner membrane</keyword>
<feature type="domain" description="TonB C-terminal" evidence="12">
    <location>
        <begin position="131"/>
        <end position="222"/>
    </location>
</feature>
<evidence type="ECO:0000256" key="9">
    <source>
        <dbReference type="ARBA" id="ARBA00023136"/>
    </source>
</evidence>
<keyword evidence="4" id="KW-1003">Cell membrane</keyword>
<name>A0AAU9AN67_LYSEN</name>
<dbReference type="PANTHER" id="PTHR33446:SF2">
    <property type="entry name" value="PROTEIN TONB"/>
    <property type="match status" value="1"/>
</dbReference>
<dbReference type="InterPro" id="IPR006260">
    <property type="entry name" value="TonB/TolA_C"/>
</dbReference>
<dbReference type="GO" id="GO:0098797">
    <property type="term" value="C:plasma membrane protein complex"/>
    <property type="evidence" value="ECO:0007669"/>
    <property type="project" value="TreeGrafter"/>
</dbReference>
<evidence type="ECO:0000256" key="6">
    <source>
        <dbReference type="ARBA" id="ARBA00022692"/>
    </source>
</evidence>
<comment type="subcellular location">
    <subcellularLocation>
        <location evidence="1">Cell inner membrane</location>
        <topology evidence="1">Single-pass membrane protein</topology>
        <orientation evidence="1">Periplasmic side</orientation>
    </subcellularLocation>
</comment>
<dbReference type="SUPFAM" id="SSF74653">
    <property type="entry name" value="TolA/TonB C-terminal domain"/>
    <property type="match status" value="1"/>
</dbReference>
<organism evidence="13 14">
    <name type="scientific">Lysobacter enzymogenes</name>
    <dbReference type="NCBI Taxonomy" id="69"/>
    <lineage>
        <taxon>Bacteria</taxon>
        <taxon>Pseudomonadati</taxon>
        <taxon>Pseudomonadota</taxon>
        <taxon>Gammaproteobacteria</taxon>
        <taxon>Lysobacterales</taxon>
        <taxon>Lysobacteraceae</taxon>
        <taxon>Lysobacter</taxon>
    </lineage>
</organism>
<accession>A0AAU9AN67</accession>
<reference evidence="13 14" key="1">
    <citation type="journal article" date="2017" name="DNA Res.">
        <title>Complete genome sequence and expression profile of the commercial lytic enzyme producer Lysobacter enzymogenes M497-1.</title>
        <authorList>
            <person name="Takami H."/>
            <person name="Toyoda A."/>
            <person name="Uchiyama I."/>
            <person name="Itoh T."/>
            <person name="Takaki Y."/>
            <person name="Arai W."/>
            <person name="Nishi S."/>
            <person name="Kawai M."/>
            <person name="Shinya K."/>
            <person name="Ikeda H."/>
        </authorList>
    </citation>
    <scope>NUCLEOTIDE SEQUENCE [LARGE SCALE GENOMIC DNA]</scope>
    <source>
        <strain evidence="13 14">M497-1</strain>
    </source>
</reference>
<feature type="region of interest" description="Disordered" evidence="10">
    <location>
        <begin position="53"/>
        <end position="153"/>
    </location>
</feature>
<dbReference type="InterPro" id="IPR051045">
    <property type="entry name" value="TonB-dependent_transducer"/>
</dbReference>
<dbReference type="KEGG" id="lem:LEN_2051"/>
<dbReference type="PROSITE" id="PS52015">
    <property type="entry name" value="TONB_CTD"/>
    <property type="match status" value="1"/>
</dbReference>
<evidence type="ECO:0000313" key="13">
    <source>
        <dbReference type="EMBL" id="BAV97538.1"/>
    </source>
</evidence>
<dbReference type="Pfam" id="PF03544">
    <property type="entry name" value="TonB_C"/>
    <property type="match status" value="1"/>
</dbReference>
<evidence type="ECO:0000256" key="2">
    <source>
        <dbReference type="ARBA" id="ARBA00006555"/>
    </source>
</evidence>
<feature type="transmembrane region" description="Helical" evidence="11">
    <location>
        <begin position="23"/>
        <end position="42"/>
    </location>
</feature>
<dbReference type="PANTHER" id="PTHR33446">
    <property type="entry name" value="PROTEIN TONB-RELATED"/>
    <property type="match status" value="1"/>
</dbReference>
<keyword evidence="8 11" id="KW-1133">Transmembrane helix</keyword>
<evidence type="ECO:0000256" key="7">
    <source>
        <dbReference type="ARBA" id="ARBA00022927"/>
    </source>
</evidence>
<keyword evidence="6 11" id="KW-0812">Transmembrane</keyword>
<evidence type="ECO:0000256" key="1">
    <source>
        <dbReference type="ARBA" id="ARBA00004383"/>
    </source>
</evidence>
<dbReference type="Proteomes" id="UP000218824">
    <property type="component" value="Chromosome"/>
</dbReference>